<keyword evidence="4" id="KW-0378">Hydrolase</keyword>
<dbReference type="PANTHER" id="PTHR10963">
    <property type="entry name" value="GLYCOSYL HYDROLASE-RELATED"/>
    <property type="match status" value="1"/>
</dbReference>
<evidence type="ECO:0000256" key="2">
    <source>
        <dbReference type="SAM" id="SignalP"/>
    </source>
</evidence>
<dbReference type="InterPro" id="IPR000757">
    <property type="entry name" value="Beta-glucanase-like"/>
</dbReference>
<feature type="signal peptide" evidence="2">
    <location>
        <begin position="1"/>
        <end position="22"/>
    </location>
</feature>
<dbReference type="GO" id="GO:0042973">
    <property type="term" value="F:glucan endo-1,3-beta-D-glucosidase activity"/>
    <property type="evidence" value="ECO:0007669"/>
    <property type="project" value="UniProtKB-EC"/>
</dbReference>
<dbReference type="InterPro" id="IPR013320">
    <property type="entry name" value="ConA-like_dom_sf"/>
</dbReference>
<dbReference type="InterPro" id="IPR050546">
    <property type="entry name" value="Glycosyl_Hydrlase_16"/>
</dbReference>
<name>A0A1U9NJB7_9BACT</name>
<evidence type="ECO:0000256" key="1">
    <source>
        <dbReference type="ARBA" id="ARBA00006865"/>
    </source>
</evidence>
<feature type="chain" id="PRO_5012211446" evidence="2">
    <location>
        <begin position="23"/>
        <end position="511"/>
    </location>
</feature>
<dbReference type="PANTHER" id="PTHR10963:SF55">
    <property type="entry name" value="GLYCOSIDE HYDROLASE FAMILY 16 PROTEIN"/>
    <property type="match status" value="1"/>
</dbReference>
<dbReference type="STRING" id="1936003.STSP2_00989"/>
<dbReference type="PROSITE" id="PS51762">
    <property type="entry name" value="GH16_2"/>
    <property type="match status" value="1"/>
</dbReference>
<proteinExistence type="inferred from homology"/>
<dbReference type="EMBL" id="CP019791">
    <property type="protein sequence ID" value="AQT67838.1"/>
    <property type="molecule type" value="Genomic_DNA"/>
</dbReference>
<dbReference type="Pfam" id="PF13385">
    <property type="entry name" value="Laminin_G_3"/>
    <property type="match status" value="1"/>
</dbReference>
<feature type="domain" description="GH16" evidence="3">
    <location>
        <begin position="275"/>
        <end position="510"/>
    </location>
</feature>
<sequence precursor="true">MKNTLFIAAILALTCLSTARSAENTLIAHWTFDQTDYAKGLYLDVSGNDHHAAANTPPPNFVPGVNGNTTGALDLYANPAAWATAGTFDPGQTLTISAWVKLNPNASGDTCITAKRSDSAHWDDAKWEFLVQADTAGIWANLSTNLAAPGILDPPGQWQHLCLTIDANGTATLYKNAVKMRTFEDRAPGPDDSGTVAIGARANGTIPLHGTLDDVRIYNYPLPYEQIAQLYVDQAGGEICADRPSMDFNNDCIVDYSDLMIFASHWLEDGYGPLTDDGSLPYLPPDKTWTLVFNDEFEGTDIDLTKWTIQGDWQRKGGWWTKDNSYLDGQGNLILRVRKDGDRYTSGAVWTKDKFEHKYGYWEARCKLPHQPGHWSAFWIQCAGTGSIGNEGTDGTEIDVMEWPYRDGRVQHALHWDGYGEEHQSVGQITNYPAALEGWHRFGVWWTPTEYIFYIDGNEVWRTSAGGVSQVPEYVYLSEEIGSWAGDITQANLPDYFTVDYVRVYDVTDRQ</sequence>
<organism evidence="4 5">
    <name type="scientific">Anaerohalosphaera lusitana</name>
    <dbReference type="NCBI Taxonomy" id="1936003"/>
    <lineage>
        <taxon>Bacteria</taxon>
        <taxon>Pseudomonadati</taxon>
        <taxon>Planctomycetota</taxon>
        <taxon>Phycisphaerae</taxon>
        <taxon>Sedimentisphaerales</taxon>
        <taxon>Anaerohalosphaeraceae</taxon>
        <taxon>Anaerohalosphaera</taxon>
    </lineage>
</organism>
<keyword evidence="2" id="KW-0732">Signal</keyword>
<dbReference type="GO" id="GO:0005975">
    <property type="term" value="P:carbohydrate metabolic process"/>
    <property type="evidence" value="ECO:0007669"/>
    <property type="project" value="InterPro"/>
</dbReference>
<dbReference type="CDD" id="cd08023">
    <property type="entry name" value="GH16_laminarinase_like"/>
    <property type="match status" value="1"/>
</dbReference>
<dbReference type="KEGG" id="alus:STSP2_00989"/>
<gene>
    <name evidence="4" type="primary">glcA_1</name>
    <name evidence="4" type="ORF">STSP2_00989</name>
</gene>
<keyword evidence="4" id="KW-0326">Glycosidase</keyword>
<dbReference type="Pfam" id="PF00722">
    <property type="entry name" value="Glyco_hydro_16"/>
    <property type="match status" value="1"/>
</dbReference>
<evidence type="ECO:0000313" key="5">
    <source>
        <dbReference type="Proteomes" id="UP000189674"/>
    </source>
</evidence>
<dbReference type="SUPFAM" id="SSF49899">
    <property type="entry name" value="Concanavalin A-like lectins/glucanases"/>
    <property type="match status" value="2"/>
</dbReference>
<dbReference type="RefSeq" id="WP_146660337.1">
    <property type="nucleotide sequence ID" value="NZ_CP019791.1"/>
</dbReference>
<dbReference type="Gene3D" id="2.60.120.200">
    <property type="match status" value="2"/>
</dbReference>
<dbReference type="AlphaFoldDB" id="A0A1U9NJB7"/>
<dbReference type="OrthoDB" id="127107at2"/>
<evidence type="ECO:0000313" key="4">
    <source>
        <dbReference type="EMBL" id="AQT67838.1"/>
    </source>
</evidence>
<keyword evidence="5" id="KW-1185">Reference proteome</keyword>
<protein>
    <submittedName>
        <fullName evidence="4">Glucan endo-1,3-beta-glucosidase A1</fullName>
        <ecNumber evidence="4">3.2.1.39</ecNumber>
    </submittedName>
</protein>
<evidence type="ECO:0000259" key="3">
    <source>
        <dbReference type="PROSITE" id="PS51762"/>
    </source>
</evidence>
<dbReference type="EC" id="3.2.1.39" evidence="4"/>
<reference evidence="5" key="1">
    <citation type="submission" date="2017-02" db="EMBL/GenBank/DDBJ databases">
        <title>Comparative genomics and description of representatives of a novel lineage of planctomycetes thriving in anoxic sediments.</title>
        <authorList>
            <person name="Spring S."/>
            <person name="Bunk B."/>
            <person name="Sproer C."/>
        </authorList>
    </citation>
    <scope>NUCLEOTIDE SEQUENCE [LARGE SCALE GENOMIC DNA]</scope>
    <source>
        <strain evidence="5">ST-NAGAB-D1</strain>
    </source>
</reference>
<accession>A0A1U9NJB7</accession>
<dbReference type="Proteomes" id="UP000189674">
    <property type="component" value="Chromosome"/>
</dbReference>
<comment type="similarity">
    <text evidence="1">Belongs to the glycosyl hydrolase 16 family.</text>
</comment>